<evidence type="ECO:0000313" key="2">
    <source>
        <dbReference type="Proteomes" id="UP000001312"/>
    </source>
</evidence>
<keyword evidence="2" id="KW-1185">Reference proteome</keyword>
<sequence length="72" mass="8408">MTRMYQEFKDQGKVRDEENVINVIGRNIDISFLEILSERGFKGYLTNKVVCKGSCWIYGTQVQNAECNRLEK</sequence>
<organism evidence="1 2">
    <name type="scientific">Sclerotinia sclerotiorum (strain ATCC 18683 / 1980 / Ss-1)</name>
    <name type="common">White mold</name>
    <name type="synonym">Whetzelinia sclerotiorum</name>
    <dbReference type="NCBI Taxonomy" id="665079"/>
    <lineage>
        <taxon>Eukaryota</taxon>
        <taxon>Fungi</taxon>
        <taxon>Dikarya</taxon>
        <taxon>Ascomycota</taxon>
        <taxon>Pezizomycotina</taxon>
        <taxon>Leotiomycetes</taxon>
        <taxon>Helotiales</taxon>
        <taxon>Sclerotiniaceae</taxon>
        <taxon>Sclerotinia</taxon>
    </lineage>
</organism>
<proteinExistence type="predicted"/>
<dbReference type="EMBL" id="CH476621">
    <property type="protein sequence ID" value="EDN90709.1"/>
    <property type="molecule type" value="Genomic_DNA"/>
</dbReference>
<dbReference type="AlphaFoldDB" id="A7E487"/>
<name>A7E487_SCLS1</name>
<dbReference type="RefSeq" id="XP_001598023.1">
    <property type="nucleotide sequence ID" value="XM_001597973.1"/>
</dbReference>
<dbReference type="KEGG" id="ssl:SS1G_00109"/>
<protein>
    <submittedName>
        <fullName evidence="1">Uncharacterized protein</fullName>
    </submittedName>
</protein>
<dbReference type="InParanoid" id="A7E487"/>
<dbReference type="Proteomes" id="UP000001312">
    <property type="component" value="Unassembled WGS sequence"/>
</dbReference>
<reference evidence="2" key="1">
    <citation type="journal article" date="2011" name="PLoS Genet.">
        <title>Genomic analysis of the necrotrophic fungal pathogens Sclerotinia sclerotiorum and Botrytis cinerea.</title>
        <authorList>
            <person name="Amselem J."/>
            <person name="Cuomo C.A."/>
            <person name="van Kan J.A."/>
            <person name="Viaud M."/>
            <person name="Benito E.P."/>
            <person name="Couloux A."/>
            <person name="Coutinho P.M."/>
            <person name="de Vries R.P."/>
            <person name="Dyer P.S."/>
            <person name="Fillinger S."/>
            <person name="Fournier E."/>
            <person name="Gout L."/>
            <person name="Hahn M."/>
            <person name="Kohn L."/>
            <person name="Lapalu N."/>
            <person name="Plummer K.M."/>
            <person name="Pradier J.M."/>
            <person name="Quevillon E."/>
            <person name="Sharon A."/>
            <person name="Simon A."/>
            <person name="ten Have A."/>
            <person name="Tudzynski B."/>
            <person name="Tudzynski P."/>
            <person name="Wincker P."/>
            <person name="Andrew M."/>
            <person name="Anthouard V."/>
            <person name="Beever R.E."/>
            <person name="Beffa R."/>
            <person name="Benoit I."/>
            <person name="Bouzid O."/>
            <person name="Brault B."/>
            <person name="Chen Z."/>
            <person name="Choquer M."/>
            <person name="Collemare J."/>
            <person name="Cotton P."/>
            <person name="Danchin E.G."/>
            <person name="Da Silva C."/>
            <person name="Gautier A."/>
            <person name="Giraud C."/>
            <person name="Giraud T."/>
            <person name="Gonzalez C."/>
            <person name="Grossetete S."/>
            <person name="Guldener U."/>
            <person name="Henrissat B."/>
            <person name="Howlett B.J."/>
            <person name="Kodira C."/>
            <person name="Kretschmer M."/>
            <person name="Lappartient A."/>
            <person name="Leroch M."/>
            <person name="Levis C."/>
            <person name="Mauceli E."/>
            <person name="Neuveglise C."/>
            <person name="Oeser B."/>
            <person name="Pearson M."/>
            <person name="Poulain J."/>
            <person name="Poussereau N."/>
            <person name="Quesneville H."/>
            <person name="Rascle C."/>
            <person name="Schumacher J."/>
            <person name="Segurens B."/>
            <person name="Sexton A."/>
            <person name="Silva E."/>
            <person name="Sirven C."/>
            <person name="Soanes D.M."/>
            <person name="Talbot N.J."/>
            <person name="Templeton M."/>
            <person name="Yandava C."/>
            <person name="Yarden O."/>
            <person name="Zeng Q."/>
            <person name="Rollins J.A."/>
            <person name="Lebrun M.H."/>
            <person name="Dickman M."/>
        </authorList>
    </citation>
    <scope>NUCLEOTIDE SEQUENCE [LARGE SCALE GENOMIC DNA]</scope>
    <source>
        <strain evidence="2">ATCC 18683 / 1980 / Ss-1</strain>
    </source>
</reference>
<dbReference type="HOGENOM" id="CLU_2723709_0_0_1"/>
<accession>A7E487</accession>
<gene>
    <name evidence="1" type="ORF">SS1G_00109</name>
</gene>
<dbReference type="GeneID" id="5494483"/>
<evidence type="ECO:0000313" key="1">
    <source>
        <dbReference type="EMBL" id="EDN90709.1"/>
    </source>
</evidence>